<organism evidence="2 3">
    <name type="scientific">Pogonophryne albipinna</name>
    <dbReference type="NCBI Taxonomy" id="1090488"/>
    <lineage>
        <taxon>Eukaryota</taxon>
        <taxon>Metazoa</taxon>
        <taxon>Chordata</taxon>
        <taxon>Craniata</taxon>
        <taxon>Vertebrata</taxon>
        <taxon>Euteleostomi</taxon>
        <taxon>Actinopterygii</taxon>
        <taxon>Neopterygii</taxon>
        <taxon>Teleostei</taxon>
        <taxon>Neoteleostei</taxon>
        <taxon>Acanthomorphata</taxon>
        <taxon>Eupercaria</taxon>
        <taxon>Perciformes</taxon>
        <taxon>Notothenioidei</taxon>
        <taxon>Pogonophryne</taxon>
    </lineage>
</organism>
<keyword evidence="3" id="KW-1185">Reference proteome</keyword>
<dbReference type="EMBL" id="JAPTMU010000004">
    <property type="protein sequence ID" value="KAJ4944207.1"/>
    <property type="molecule type" value="Genomic_DNA"/>
</dbReference>
<gene>
    <name evidence="2" type="ORF">JOQ06_012752</name>
</gene>
<evidence type="ECO:0000256" key="1">
    <source>
        <dbReference type="SAM" id="MobiDB-lite"/>
    </source>
</evidence>
<evidence type="ECO:0000313" key="3">
    <source>
        <dbReference type="Proteomes" id="UP001219934"/>
    </source>
</evidence>
<name>A0AAD6BJL1_9TELE</name>
<evidence type="ECO:0000313" key="2">
    <source>
        <dbReference type="EMBL" id="KAJ4944207.1"/>
    </source>
</evidence>
<reference evidence="2" key="1">
    <citation type="submission" date="2022-11" db="EMBL/GenBank/DDBJ databases">
        <title>Chromosome-level genome of Pogonophryne albipinna.</title>
        <authorList>
            <person name="Jo E."/>
        </authorList>
    </citation>
    <scope>NUCLEOTIDE SEQUENCE</scope>
    <source>
        <strain evidence="2">SGF0006</strain>
        <tissue evidence="2">Muscle</tissue>
    </source>
</reference>
<comment type="caution">
    <text evidence="2">The sequence shown here is derived from an EMBL/GenBank/DDBJ whole genome shotgun (WGS) entry which is preliminary data.</text>
</comment>
<sequence length="161" mass="17942">MEETRSEPPEPAVKKQKLLNPSLSNEVKQDTFAAPSVQTPETEKESGTKDASGQSINTEDKCATTLKSDNRDIEEDEEFSTSLSVGDGRYLVDLGSSSEFIVDVECLLQLLKTCRECNRRCTVSKQVIGLKLMVNQTCCFCSSSSKWTNLLDDEEEDFQIN</sequence>
<proteinExistence type="predicted"/>
<feature type="region of interest" description="Disordered" evidence="1">
    <location>
        <begin position="1"/>
        <end position="80"/>
    </location>
</feature>
<accession>A0AAD6BJL1</accession>
<dbReference type="Proteomes" id="UP001219934">
    <property type="component" value="Unassembled WGS sequence"/>
</dbReference>
<protein>
    <submittedName>
        <fullName evidence="2">Uncharacterized protein</fullName>
    </submittedName>
</protein>
<dbReference type="AlphaFoldDB" id="A0AAD6BJL1"/>